<proteinExistence type="predicted"/>
<gene>
    <name evidence="3" type="ordered locus">REQ_38010</name>
</gene>
<feature type="chain" id="PRO_5018625369" evidence="1">
    <location>
        <begin position="31"/>
        <end position="270"/>
    </location>
</feature>
<reference evidence="3" key="1">
    <citation type="journal article" date="2010" name="PLoS Genet.">
        <title>The genome of a pathogenic rhodococcus: cooptive virulence underpinned by key gene acquisitions.</title>
        <authorList>
            <person name="Letek M."/>
            <person name="Gonzalez P."/>
            <person name="Macarthur I."/>
            <person name="Rodriguez H."/>
            <person name="Freeman T.C."/>
            <person name="Valero-Rello A."/>
            <person name="Blanco M."/>
            <person name="Buckley T."/>
            <person name="Cherevach I."/>
            <person name="Fahey R."/>
            <person name="Hapeshi A."/>
            <person name="Holdstock J."/>
            <person name="Leadon D."/>
            <person name="Navas J."/>
            <person name="Ocampo A."/>
            <person name="Quail M.A."/>
            <person name="Sanders M."/>
            <person name="Scortti M.M."/>
            <person name="Prescott J.F."/>
            <person name="Fogarty U."/>
            <person name="Meijer W.G."/>
            <person name="Parkhill J."/>
            <person name="Bentley S.D."/>
            <person name="Vazquez-Boland J.A."/>
        </authorList>
    </citation>
    <scope>NUCLEOTIDE SEQUENCE [LARGE SCALE GENOMIC DNA]</scope>
    <source>
        <strain evidence="3 4">103S</strain>
    </source>
</reference>
<accession>A0A3S5YBB1</accession>
<dbReference type="Gene3D" id="3.40.50.1820">
    <property type="entry name" value="alpha/beta hydrolase"/>
    <property type="match status" value="1"/>
</dbReference>
<name>A0A3S5YBB1_RHOH1</name>
<dbReference type="RefSeq" id="WP_013417028.1">
    <property type="nucleotide sequence ID" value="NC_014659.1"/>
</dbReference>
<dbReference type="SUPFAM" id="SSF53474">
    <property type="entry name" value="alpha/beta-Hydrolases"/>
    <property type="match status" value="1"/>
</dbReference>
<dbReference type="PANTHER" id="PTHR37017">
    <property type="entry name" value="AB HYDROLASE-1 DOMAIN-CONTAINING PROTEIN-RELATED"/>
    <property type="match status" value="1"/>
</dbReference>
<dbReference type="InterPro" id="IPR052897">
    <property type="entry name" value="Sec-Metab_Biosynth_Hydrolase"/>
</dbReference>
<dbReference type="PANTHER" id="PTHR37017:SF11">
    <property type="entry name" value="ESTERASE_LIPASE_THIOESTERASE DOMAIN-CONTAINING PROTEIN"/>
    <property type="match status" value="1"/>
</dbReference>
<dbReference type="EMBL" id="FN563149">
    <property type="protein sequence ID" value="CBH49789.1"/>
    <property type="molecule type" value="Genomic_DNA"/>
</dbReference>
<organism evidence="3">
    <name type="scientific">Rhodococcus hoagii (strain 103S)</name>
    <name type="common">Rhodococcus equi</name>
    <dbReference type="NCBI Taxonomy" id="685727"/>
    <lineage>
        <taxon>Bacteria</taxon>
        <taxon>Bacillati</taxon>
        <taxon>Actinomycetota</taxon>
        <taxon>Actinomycetes</taxon>
        <taxon>Mycobacteriales</taxon>
        <taxon>Nocardiaceae</taxon>
        <taxon>Prescottella</taxon>
    </lineage>
</organism>
<dbReference type="Pfam" id="PF12697">
    <property type="entry name" value="Abhydrolase_6"/>
    <property type="match status" value="1"/>
</dbReference>
<dbReference type="KEGG" id="req:REQ_38010"/>
<dbReference type="InterPro" id="IPR000073">
    <property type="entry name" value="AB_hydrolase_1"/>
</dbReference>
<dbReference type="AlphaFoldDB" id="A0A3S5YBB1"/>
<feature type="signal peptide" evidence="1">
    <location>
        <begin position="1"/>
        <end position="30"/>
    </location>
</feature>
<dbReference type="Proteomes" id="UP001154400">
    <property type="component" value="Chromosome"/>
</dbReference>
<protein>
    <submittedName>
        <fullName evidence="3">Secreted lipase</fullName>
    </submittedName>
</protein>
<dbReference type="InterPro" id="IPR029058">
    <property type="entry name" value="AB_hydrolase_fold"/>
</dbReference>
<evidence type="ECO:0000313" key="3">
    <source>
        <dbReference type="EMBL" id="CBH49789.1"/>
    </source>
</evidence>
<keyword evidence="1" id="KW-0732">Signal</keyword>
<evidence type="ECO:0000259" key="2">
    <source>
        <dbReference type="Pfam" id="PF12697"/>
    </source>
</evidence>
<sequence>MRMRRIRTLTAMCVLALAAVLSVGVSPAAANPMPTIVLVHGAFADTTSWDPVAAELRGRGHDVVVSSNPLRGPGYDSAAIEKALADIPGPVLLVGHSYGGVVITNTHAPNVVGMVYVAAFAPDQGEPAQAALNPITFPGSQLLPPVLQVGVVDDPTTPIGKNLDGYIAADSFHEAFCQDVSDSTAADMLAHQRSIALAANLEPTQDPSWRNLPTWAVIPDQDRVIPPASERFMAERAGAQITEIPGASHAVLVSQPAQVADVIERAAAAV</sequence>
<dbReference type="GO" id="GO:0003824">
    <property type="term" value="F:catalytic activity"/>
    <property type="evidence" value="ECO:0007669"/>
    <property type="project" value="UniProtKB-ARBA"/>
</dbReference>
<evidence type="ECO:0000256" key="1">
    <source>
        <dbReference type="SAM" id="SignalP"/>
    </source>
</evidence>
<feature type="domain" description="AB hydrolase-1" evidence="2">
    <location>
        <begin position="36"/>
        <end position="262"/>
    </location>
</feature>
<evidence type="ECO:0000313" key="4">
    <source>
        <dbReference type="Proteomes" id="UP000006892"/>
    </source>
</evidence>